<proteinExistence type="predicted"/>
<dbReference type="SUPFAM" id="SSF81383">
    <property type="entry name" value="F-box domain"/>
    <property type="match status" value="1"/>
</dbReference>
<dbReference type="OrthoDB" id="1259151at2759"/>
<gene>
    <name evidence="3" type="ORF">N7530_010217</name>
</gene>
<feature type="region of interest" description="Disordered" evidence="1">
    <location>
        <begin position="1"/>
        <end position="21"/>
    </location>
</feature>
<evidence type="ECO:0000256" key="1">
    <source>
        <dbReference type="SAM" id="MobiDB-lite"/>
    </source>
</evidence>
<name>A0A9W9WK20_9EURO</name>
<dbReference type="InterPro" id="IPR036322">
    <property type="entry name" value="WD40_repeat_dom_sf"/>
</dbReference>
<sequence>MPPTKSPTPSPTAQSSKRASPLRLQMNSSLPPFTVPAGWTTELSRPEIRCEWEGNESLGQTIARCYGLGPATPVMEDNTTFTIFQSNDKFYLLERIENGPETIVLFTSLSNQAFAFKMLYELPSEIIYQIATFLPTANALAHLAQTCRRLHNIITAENSRIFQAFVRSRFPSIETPPFWKDAAQALTSRSRALDRKAIIGRFIVPPETITKIGSHEVTRRDNPTLGYRPSIDSYEIWNGQRWADRKEVLAWGAANQLVMRIKQTGACSQEDWLVFNDIDHISSYDDICSLHLLSSGNQYINDTNVEHLIFGRVRGDIAHLAISPNEGTFEYKHKFLAYGLKLNKTDLSSDADSTLAAHFENGSIAFYHAQTDEEEIEPFTWLLPEGSSRTNYSKLLSSSLVAVGTGNVENSLSISKITPDGISAYRKIGIGSLDTDPTSLKSQVNIGAIEPLNNHNLAASPGEVFLTAWDDYTVRLHDLRSPRPYEVSYRDATDLNPIYSLHAFGHERFLAGAGGEAVVKIFDLRMCNTYSYLDAQVPASQSQSTQSTANTNAGTRPKTEAKSRPKKGLSIFLSHRPPPTFPNKPQSQPATAKEVPTEAPSTLCLRPRPPRQPSTLASWTLDFASTDDLTGPQKEWYEYNLDLGVNTGPGVLPRWNSEAFNLAGYERPDEDDFATTSKLRNQRAFADIEPADAARDMHTGWDCRWESLEEPGAWRRDW</sequence>
<dbReference type="InterPro" id="IPR036047">
    <property type="entry name" value="F-box-like_dom_sf"/>
</dbReference>
<dbReference type="CDD" id="cd09917">
    <property type="entry name" value="F-box_SF"/>
    <property type="match status" value="1"/>
</dbReference>
<evidence type="ECO:0000259" key="2">
    <source>
        <dbReference type="PROSITE" id="PS50181"/>
    </source>
</evidence>
<feature type="domain" description="F-box" evidence="2">
    <location>
        <begin position="116"/>
        <end position="165"/>
    </location>
</feature>
<dbReference type="Gene3D" id="2.130.10.10">
    <property type="entry name" value="YVTN repeat-like/Quinoprotein amine dehydrogenase"/>
    <property type="match status" value="1"/>
</dbReference>
<accession>A0A9W9WK20</accession>
<evidence type="ECO:0000313" key="4">
    <source>
        <dbReference type="Proteomes" id="UP001147760"/>
    </source>
</evidence>
<keyword evidence="4" id="KW-1185">Reference proteome</keyword>
<organism evidence="3 4">
    <name type="scientific">Penicillium desertorum</name>
    <dbReference type="NCBI Taxonomy" id="1303715"/>
    <lineage>
        <taxon>Eukaryota</taxon>
        <taxon>Fungi</taxon>
        <taxon>Dikarya</taxon>
        <taxon>Ascomycota</taxon>
        <taxon>Pezizomycotina</taxon>
        <taxon>Eurotiomycetes</taxon>
        <taxon>Eurotiomycetidae</taxon>
        <taxon>Eurotiales</taxon>
        <taxon>Aspergillaceae</taxon>
        <taxon>Penicillium</taxon>
    </lineage>
</organism>
<dbReference type="AlphaFoldDB" id="A0A9W9WK20"/>
<protein>
    <recommendedName>
        <fullName evidence="2">F-box domain-containing protein</fullName>
    </recommendedName>
</protein>
<evidence type="ECO:0000313" key="3">
    <source>
        <dbReference type="EMBL" id="KAJ5466430.1"/>
    </source>
</evidence>
<feature type="compositionally biased region" description="Low complexity" evidence="1">
    <location>
        <begin position="539"/>
        <end position="553"/>
    </location>
</feature>
<dbReference type="PROSITE" id="PS50181">
    <property type="entry name" value="FBOX"/>
    <property type="match status" value="1"/>
</dbReference>
<comment type="caution">
    <text evidence="3">The sequence shown here is derived from an EMBL/GenBank/DDBJ whole genome shotgun (WGS) entry which is preliminary data.</text>
</comment>
<feature type="compositionally biased region" description="Pro residues" evidence="1">
    <location>
        <begin position="1"/>
        <end position="10"/>
    </location>
</feature>
<dbReference type="InterPro" id="IPR001810">
    <property type="entry name" value="F-box_dom"/>
</dbReference>
<reference evidence="3" key="2">
    <citation type="journal article" date="2023" name="IMA Fungus">
        <title>Comparative genomic study of the Penicillium genus elucidates a diverse pangenome and 15 lateral gene transfer events.</title>
        <authorList>
            <person name="Petersen C."/>
            <person name="Sorensen T."/>
            <person name="Nielsen M.R."/>
            <person name="Sondergaard T.E."/>
            <person name="Sorensen J.L."/>
            <person name="Fitzpatrick D.A."/>
            <person name="Frisvad J.C."/>
            <person name="Nielsen K.L."/>
        </authorList>
    </citation>
    <scope>NUCLEOTIDE SEQUENCE</scope>
    <source>
        <strain evidence="3">IBT 17660</strain>
    </source>
</reference>
<dbReference type="SUPFAM" id="SSF50978">
    <property type="entry name" value="WD40 repeat-like"/>
    <property type="match status" value="1"/>
</dbReference>
<dbReference type="EMBL" id="JAPWDO010000006">
    <property type="protein sequence ID" value="KAJ5466430.1"/>
    <property type="molecule type" value="Genomic_DNA"/>
</dbReference>
<dbReference type="Pfam" id="PF12937">
    <property type="entry name" value="F-box-like"/>
    <property type="match status" value="1"/>
</dbReference>
<dbReference type="InterPro" id="IPR015943">
    <property type="entry name" value="WD40/YVTN_repeat-like_dom_sf"/>
</dbReference>
<dbReference type="Gene3D" id="1.20.1280.50">
    <property type="match status" value="1"/>
</dbReference>
<dbReference type="Proteomes" id="UP001147760">
    <property type="component" value="Unassembled WGS sequence"/>
</dbReference>
<feature type="region of interest" description="Disordered" evidence="1">
    <location>
        <begin position="538"/>
        <end position="611"/>
    </location>
</feature>
<reference evidence="3" key="1">
    <citation type="submission" date="2022-12" db="EMBL/GenBank/DDBJ databases">
        <authorList>
            <person name="Petersen C."/>
        </authorList>
    </citation>
    <scope>NUCLEOTIDE SEQUENCE</scope>
    <source>
        <strain evidence="3">IBT 17660</strain>
    </source>
</reference>